<dbReference type="EMBL" id="BART01016146">
    <property type="protein sequence ID" value="GAG78076.1"/>
    <property type="molecule type" value="Genomic_DNA"/>
</dbReference>
<dbReference type="AlphaFoldDB" id="X1C127"/>
<feature type="non-terminal residue" evidence="1">
    <location>
        <position position="34"/>
    </location>
</feature>
<protein>
    <submittedName>
        <fullName evidence="1">Uncharacterized protein</fullName>
    </submittedName>
</protein>
<comment type="caution">
    <text evidence="1">The sequence shown here is derived from an EMBL/GenBank/DDBJ whole genome shotgun (WGS) entry which is preliminary data.</text>
</comment>
<organism evidence="1">
    <name type="scientific">marine sediment metagenome</name>
    <dbReference type="NCBI Taxonomy" id="412755"/>
    <lineage>
        <taxon>unclassified sequences</taxon>
        <taxon>metagenomes</taxon>
        <taxon>ecological metagenomes</taxon>
    </lineage>
</organism>
<proteinExistence type="predicted"/>
<name>X1C127_9ZZZZ</name>
<evidence type="ECO:0000313" key="1">
    <source>
        <dbReference type="EMBL" id="GAG78076.1"/>
    </source>
</evidence>
<gene>
    <name evidence="1" type="ORF">S01H4_31143</name>
</gene>
<accession>X1C127</accession>
<sequence>MDKIMNKFSNNWILDLKGFHIYENIFIDFDLTRF</sequence>
<reference evidence="1" key="1">
    <citation type="journal article" date="2014" name="Front. Microbiol.">
        <title>High frequency of phylogenetically diverse reductive dehalogenase-homologous genes in deep subseafloor sedimentary metagenomes.</title>
        <authorList>
            <person name="Kawai M."/>
            <person name="Futagami T."/>
            <person name="Toyoda A."/>
            <person name="Takaki Y."/>
            <person name="Nishi S."/>
            <person name="Hori S."/>
            <person name="Arai W."/>
            <person name="Tsubouchi T."/>
            <person name="Morono Y."/>
            <person name="Uchiyama I."/>
            <person name="Ito T."/>
            <person name="Fujiyama A."/>
            <person name="Inagaki F."/>
            <person name="Takami H."/>
        </authorList>
    </citation>
    <scope>NUCLEOTIDE SEQUENCE</scope>
    <source>
        <strain evidence="1">Expedition CK06-06</strain>
    </source>
</reference>